<evidence type="ECO:0000313" key="2">
    <source>
        <dbReference type="Proteomes" id="UP000251835"/>
    </source>
</evidence>
<sequence>MTANNNTTYSLSIQLALDGFSFLLYNRNKNSIELEKEVRYTEQEKFYDWLKVKLAKEEILRRKYESINLLYTPEKFTLVPTVFIEEKKLKELFSLTFPLEETEMIESEMVGNYTMLSAITSDYYNLVKDYFPKLKVKTTPTLLLEMLDTSTIWNIGVVILYQKLHIIVIKDDKVQLCNSFQFLTKDDLLFYMLYTFDNLDIPVTNSSIQLFGNRDYLPLLKNELTRYHNDIRIMEPACGLTSKIPMGNLLLSNS</sequence>
<dbReference type="Gene3D" id="3.30.420.250">
    <property type="match status" value="1"/>
</dbReference>
<dbReference type="AlphaFoldDB" id="A0A7L4UMB6"/>
<proteinExistence type="predicted"/>
<evidence type="ECO:0000313" key="1">
    <source>
        <dbReference type="EMBL" id="PVX49366.1"/>
    </source>
</evidence>
<gene>
    <name evidence="1" type="ORF">C7377_1782</name>
</gene>
<dbReference type="InterPro" id="IPR024213">
    <property type="entry name" value="DUF3822"/>
</dbReference>
<accession>A0A7L4UMB6</accession>
<reference evidence="1 2" key="1">
    <citation type="submission" date="2018-05" db="EMBL/GenBank/DDBJ databases">
        <title>Genomic Encyclopedia of Type Strains, Phase IV (KMG-IV): sequencing the most valuable type-strain genomes for metagenomic binning, comparative biology and taxonomic classification.</title>
        <authorList>
            <person name="Goeker M."/>
        </authorList>
    </citation>
    <scope>NUCLEOTIDE SEQUENCE [LARGE SCALE GENOMIC DNA]</scope>
    <source>
        <strain evidence="1 2">DSM 28579</strain>
    </source>
</reference>
<dbReference type="RefSeq" id="WP_116496990.1">
    <property type="nucleotide sequence ID" value="NZ_QENZ01000006.1"/>
</dbReference>
<dbReference type="OrthoDB" id="658622at2"/>
<dbReference type="CDD" id="cd24013">
    <property type="entry name" value="ASKHA_ATPase_BT3980-like"/>
    <property type="match status" value="1"/>
</dbReference>
<keyword evidence="2" id="KW-1185">Reference proteome</keyword>
<comment type="caution">
    <text evidence="1">The sequence shown here is derived from an EMBL/GenBank/DDBJ whole genome shotgun (WGS) entry which is preliminary data.</text>
</comment>
<organism evidence="1 2">
    <name type="scientific">Balneicella halophila</name>
    <dbReference type="NCBI Taxonomy" id="1537566"/>
    <lineage>
        <taxon>Bacteria</taxon>
        <taxon>Pseudomonadati</taxon>
        <taxon>Bacteroidota</taxon>
        <taxon>Bacteroidia</taxon>
        <taxon>Bacteroidales</taxon>
        <taxon>Balneicellaceae</taxon>
        <taxon>Balneicella</taxon>
    </lineage>
</organism>
<dbReference type="EMBL" id="QENZ01000006">
    <property type="protein sequence ID" value="PVX49366.1"/>
    <property type="molecule type" value="Genomic_DNA"/>
</dbReference>
<protein>
    <submittedName>
        <fullName evidence="1">Uncharacterized protein DUF3822</fullName>
    </submittedName>
</protein>
<dbReference type="Proteomes" id="UP000251835">
    <property type="component" value="Unassembled WGS sequence"/>
</dbReference>
<dbReference type="Pfam" id="PF12864">
    <property type="entry name" value="DUF3822"/>
    <property type="match status" value="1"/>
</dbReference>
<name>A0A7L4UMB6_BALHA</name>
<dbReference type="Gene3D" id="3.30.420.260">
    <property type="match status" value="1"/>
</dbReference>